<proteinExistence type="predicted"/>
<dbReference type="EMBL" id="AP021861">
    <property type="protein sequence ID" value="BBO35928.1"/>
    <property type="molecule type" value="Genomic_DNA"/>
</dbReference>
<accession>A0A5K7XHJ9</accession>
<evidence type="ECO:0000256" key="1">
    <source>
        <dbReference type="SAM" id="MobiDB-lite"/>
    </source>
</evidence>
<protein>
    <submittedName>
        <fullName evidence="2">Uncharacterized protein</fullName>
    </submittedName>
</protein>
<keyword evidence="3" id="KW-1185">Reference proteome</keyword>
<evidence type="ECO:0000313" key="3">
    <source>
        <dbReference type="Proteomes" id="UP000326837"/>
    </source>
</evidence>
<feature type="region of interest" description="Disordered" evidence="1">
    <location>
        <begin position="21"/>
        <end position="42"/>
    </location>
</feature>
<dbReference type="AlphaFoldDB" id="A0A5K7XHJ9"/>
<organism evidence="2 3">
    <name type="scientific">Lacipirellula parvula</name>
    <dbReference type="NCBI Taxonomy" id="2650471"/>
    <lineage>
        <taxon>Bacteria</taxon>
        <taxon>Pseudomonadati</taxon>
        <taxon>Planctomycetota</taxon>
        <taxon>Planctomycetia</taxon>
        <taxon>Pirellulales</taxon>
        <taxon>Lacipirellulaceae</taxon>
        <taxon>Lacipirellula</taxon>
    </lineage>
</organism>
<evidence type="ECO:0000313" key="2">
    <source>
        <dbReference type="EMBL" id="BBO35928.1"/>
    </source>
</evidence>
<reference evidence="3" key="1">
    <citation type="submission" date="2019-10" db="EMBL/GenBank/DDBJ databases">
        <title>Lacipirellula parvula gen. nov., sp. nov., representing a lineage of planctomycetes widespread in freshwater anoxic habitats, and description of the family Lacipirellulaceae.</title>
        <authorList>
            <person name="Dedysh S.N."/>
            <person name="Kulichevskaya I.S."/>
            <person name="Beletsky A.V."/>
            <person name="Rakitin A.L."/>
            <person name="Mardanov A.V."/>
            <person name="Ivanova A.A."/>
            <person name="Saltykova V.X."/>
            <person name="Rijpstra W.I.C."/>
            <person name="Sinninghe Damste J.S."/>
            <person name="Ravin N.V."/>
        </authorList>
    </citation>
    <scope>NUCLEOTIDE SEQUENCE [LARGE SCALE GENOMIC DNA]</scope>
    <source>
        <strain evidence="3">PX69</strain>
    </source>
</reference>
<dbReference type="Proteomes" id="UP000326837">
    <property type="component" value="Chromosome"/>
</dbReference>
<sequence length="67" mass="7009">MAGYAKGTGRGLPCDVANLSERLAGAPRTTPRDRFSPSSRSVRITAAASPKSFGGVARGVFSFHRSI</sequence>
<gene>
    <name evidence="2" type="ORF">PLANPX_5540</name>
</gene>
<dbReference type="KEGG" id="lpav:PLANPX_5540"/>
<name>A0A5K7XHJ9_9BACT</name>